<dbReference type="InterPro" id="IPR000055">
    <property type="entry name" value="Restrct_endonuc_typeI_TRD"/>
</dbReference>
<evidence type="ECO:0000256" key="1">
    <source>
        <dbReference type="ARBA" id="ARBA00010923"/>
    </source>
</evidence>
<dbReference type="InterPro" id="IPR052021">
    <property type="entry name" value="Type-I_RS_S_subunit"/>
</dbReference>
<sequence>MEVKPGYKQTEVGVIPEDWGIRTVFEIAGYQKARFDDGDWIEAEHISDGGYRIVQTGNIGIGKLVEKESKKYIYESSFEKLKCKELIPGDILICRLAEPAGRACILPNLAETKVVTAVDVTIFRPSEMVADRSYLVQYFSTPQWFESVLEQVGGTTHKRISRSALGSIKVPCPNNLDEQRAIAAALSDMDALLDGLDRLIAKKRAIKQAAMQQLLTGQTRLPGFSGEWEVKQLGELADIRSGGTPSTGDSAAWDGIIPWCTPTDITALEGGKYLSTTSRTITEHGLRNSSAELIPARSIVMTSRATIGECAINAVPMTTNQGFKNLVPFDFVDVEFLYYLLCTQKQGLVELSAGSTFLEIGKTQVRRYEVKLPSMKSEQTAIATILSDMDAEITALETRRTKTRALKQAMMQELLTGRTRLVTPDAKPAGEAVVQTEGRKANVHFLRSVLAAEIIDQLHDQPTFGHVKFEKMMFLTEHLCEVDTGSTYHRKAAGPYDNRALRSIDSQLQKQQWFEARKQEGRYQYVPLAKHGGHKPYFERHFSGIGETLEKILSAFKTAKTEQCEIVATLLAAWSDLLREKGTVSDEMIVHEVLHNWHEAKQRIPEDRWLVALGWMREKGFVPKGATLP</sequence>
<dbReference type="Pfam" id="PF01420">
    <property type="entry name" value="Methylase_S"/>
    <property type="match status" value="2"/>
</dbReference>
<keyword evidence="2" id="KW-0680">Restriction system</keyword>
<dbReference type="GO" id="GO:0003677">
    <property type="term" value="F:DNA binding"/>
    <property type="evidence" value="ECO:0007669"/>
    <property type="project" value="UniProtKB-KW"/>
</dbReference>
<evidence type="ECO:0000256" key="2">
    <source>
        <dbReference type="ARBA" id="ARBA00022747"/>
    </source>
</evidence>
<keyword evidence="6" id="KW-1185">Reference proteome</keyword>
<protein>
    <recommendedName>
        <fullName evidence="4">Type I restriction modification DNA specificity domain-containing protein</fullName>
    </recommendedName>
</protein>
<evidence type="ECO:0000256" key="3">
    <source>
        <dbReference type="ARBA" id="ARBA00023125"/>
    </source>
</evidence>
<feature type="domain" description="Type I restriction modification DNA specificity" evidence="4">
    <location>
        <begin position="16"/>
        <end position="192"/>
    </location>
</feature>
<evidence type="ECO:0000313" key="6">
    <source>
        <dbReference type="Proteomes" id="UP000383971"/>
    </source>
</evidence>
<accession>A0A5E4VH45</accession>
<dbReference type="RefSeq" id="WP_150585276.1">
    <property type="nucleotide sequence ID" value="NZ_CABPSE010000008.1"/>
</dbReference>
<dbReference type="Proteomes" id="UP000383971">
    <property type="component" value="Unassembled WGS sequence"/>
</dbReference>
<gene>
    <name evidence="5" type="ORF">PCO31111_02615</name>
</gene>
<evidence type="ECO:0000259" key="4">
    <source>
        <dbReference type="Pfam" id="PF01420"/>
    </source>
</evidence>
<reference evidence="5 6" key="1">
    <citation type="submission" date="2019-08" db="EMBL/GenBank/DDBJ databases">
        <authorList>
            <person name="Peeters C."/>
        </authorList>
    </citation>
    <scope>NUCLEOTIDE SEQUENCE [LARGE SCALE GENOMIC DNA]</scope>
    <source>
        <strain evidence="5 6">LMG 31111</strain>
    </source>
</reference>
<dbReference type="CDD" id="cd17273">
    <property type="entry name" value="RMtype1_S_EcoJA69PI-TRD1-CR1_like"/>
    <property type="match status" value="1"/>
</dbReference>
<dbReference type="InterPro" id="IPR044946">
    <property type="entry name" value="Restrct_endonuc_typeI_TRD_sf"/>
</dbReference>
<keyword evidence="3" id="KW-0238">DNA-binding</keyword>
<proteinExistence type="inferred from homology"/>
<organism evidence="5 6">
    <name type="scientific">Pandoraea communis</name>
    <dbReference type="NCBI Taxonomy" id="2508297"/>
    <lineage>
        <taxon>Bacteria</taxon>
        <taxon>Pseudomonadati</taxon>
        <taxon>Pseudomonadota</taxon>
        <taxon>Betaproteobacteria</taxon>
        <taxon>Burkholderiales</taxon>
        <taxon>Burkholderiaceae</taxon>
        <taxon>Pandoraea</taxon>
    </lineage>
</organism>
<dbReference type="EMBL" id="CABPSE010000008">
    <property type="protein sequence ID" value="VVE10250.1"/>
    <property type="molecule type" value="Genomic_DNA"/>
</dbReference>
<dbReference type="Gene3D" id="3.90.220.20">
    <property type="entry name" value="DNA methylase specificity domains"/>
    <property type="match status" value="2"/>
</dbReference>
<name>A0A5E4VH45_9BURK</name>
<feature type="domain" description="Type I restriction modification DNA specificity" evidence="4">
    <location>
        <begin position="227"/>
        <end position="400"/>
    </location>
</feature>
<dbReference type="SUPFAM" id="SSF116734">
    <property type="entry name" value="DNA methylase specificity domain"/>
    <property type="match status" value="2"/>
</dbReference>
<dbReference type="PANTHER" id="PTHR30408:SF12">
    <property type="entry name" value="TYPE I RESTRICTION ENZYME MJAVIII SPECIFICITY SUBUNIT"/>
    <property type="match status" value="1"/>
</dbReference>
<dbReference type="AlphaFoldDB" id="A0A5E4VH45"/>
<dbReference type="GO" id="GO:0009307">
    <property type="term" value="P:DNA restriction-modification system"/>
    <property type="evidence" value="ECO:0007669"/>
    <property type="project" value="UniProtKB-KW"/>
</dbReference>
<comment type="similarity">
    <text evidence="1">Belongs to the type-I restriction system S methylase family.</text>
</comment>
<dbReference type="PANTHER" id="PTHR30408">
    <property type="entry name" value="TYPE-1 RESTRICTION ENZYME ECOKI SPECIFICITY PROTEIN"/>
    <property type="match status" value="1"/>
</dbReference>
<dbReference type="Gene3D" id="1.10.287.1120">
    <property type="entry name" value="Bipartite methylase S protein"/>
    <property type="match status" value="1"/>
</dbReference>
<evidence type="ECO:0000313" key="5">
    <source>
        <dbReference type="EMBL" id="VVE10250.1"/>
    </source>
</evidence>